<dbReference type="PANTHER" id="PTHR48228:SF5">
    <property type="entry name" value="ALPHA-METHYLACYL-COA RACEMASE"/>
    <property type="match status" value="1"/>
</dbReference>
<protein>
    <submittedName>
        <fullName evidence="1">CoA transferase</fullName>
    </submittedName>
</protein>
<keyword evidence="2" id="KW-1185">Reference proteome</keyword>
<dbReference type="AlphaFoldDB" id="A0A9X1JYK3"/>
<dbReference type="InterPro" id="IPR003673">
    <property type="entry name" value="CoA-Trfase_fam_III"/>
</dbReference>
<dbReference type="EMBL" id="JAHXDN010000002">
    <property type="protein sequence ID" value="MBW4708361.1"/>
    <property type="molecule type" value="Genomic_DNA"/>
</dbReference>
<dbReference type="Pfam" id="PF02515">
    <property type="entry name" value="CoA_transf_3"/>
    <property type="match status" value="1"/>
</dbReference>
<proteinExistence type="predicted"/>
<dbReference type="Proteomes" id="UP001138661">
    <property type="component" value="Unassembled WGS sequence"/>
</dbReference>
<sequence>MTGPLASLKVVEFAGLGPAPLAGQMLADLGAEVISVDRASGPADPTDINRRGKRSIALNLKSQGGLAIAKALIDRVDVLIEGFRPGVMERFGLGPDDCPDRLVYARMTGWGQTGPWSQTAGHDINYLAMTGALQAMGSPDRPPPVPLNLIADYGGGTMFLLLGLLSALIERGVSGKGQVVDTAMVDGVPAMMGMIHGMQAQGKWRTEREANWLDGGAPFYRCYECADGKFISVGALEPRFFAELVAKADLPFADLSAQNDISLWPETRAEWATVFMSKTRDEWAALFDGSDAGVAPVLDFSEAPQHRQNKDRGVFFDNENVTQANPAPRFSRSHVPQPKPPTVIGGDGDALLQNLGYSAAQIAELRRKGEVT</sequence>
<accession>A0A9X1JYK3</accession>
<comment type="caution">
    <text evidence="1">The sequence shown here is derived from an EMBL/GenBank/DDBJ whole genome shotgun (WGS) entry which is preliminary data.</text>
</comment>
<organism evidence="1 2">
    <name type="scientific">Roseobacter insulae</name>
    <dbReference type="NCBI Taxonomy" id="2859783"/>
    <lineage>
        <taxon>Bacteria</taxon>
        <taxon>Pseudomonadati</taxon>
        <taxon>Pseudomonadota</taxon>
        <taxon>Alphaproteobacteria</taxon>
        <taxon>Rhodobacterales</taxon>
        <taxon>Roseobacteraceae</taxon>
        <taxon>Roseobacter</taxon>
    </lineage>
</organism>
<keyword evidence="1" id="KW-0808">Transferase</keyword>
<dbReference type="InterPro" id="IPR050509">
    <property type="entry name" value="CoA-transferase_III"/>
</dbReference>
<name>A0A9X1JYK3_9RHOB</name>
<evidence type="ECO:0000313" key="1">
    <source>
        <dbReference type="EMBL" id="MBW4708361.1"/>
    </source>
</evidence>
<gene>
    <name evidence="1" type="ORF">KX928_11255</name>
</gene>
<dbReference type="GO" id="GO:0016740">
    <property type="term" value="F:transferase activity"/>
    <property type="evidence" value="ECO:0007669"/>
    <property type="project" value="UniProtKB-KW"/>
</dbReference>
<reference evidence="1" key="1">
    <citation type="submission" date="2021-07" db="EMBL/GenBank/DDBJ databases">
        <title>Roseobacter insulae sp. nov., isolated from a tidal flat.</title>
        <authorList>
            <person name="Park S."/>
            <person name="Yoon J.-H."/>
        </authorList>
    </citation>
    <scope>NUCLEOTIDE SEQUENCE</scope>
    <source>
        <strain evidence="1">YSTF-M11</strain>
    </source>
</reference>
<dbReference type="RefSeq" id="WP_219501983.1">
    <property type="nucleotide sequence ID" value="NZ_JAHXDN010000002.1"/>
</dbReference>
<dbReference type="PANTHER" id="PTHR48228">
    <property type="entry name" value="SUCCINYL-COA--D-CITRAMALATE COA-TRANSFERASE"/>
    <property type="match status" value="1"/>
</dbReference>
<evidence type="ECO:0000313" key="2">
    <source>
        <dbReference type="Proteomes" id="UP001138661"/>
    </source>
</evidence>